<dbReference type="SMART" id="SM00320">
    <property type="entry name" value="WD40"/>
    <property type="match status" value="5"/>
</dbReference>
<keyword evidence="8" id="KW-0539">Nucleus</keyword>
<dbReference type="InterPro" id="IPR036322">
    <property type="entry name" value="WD40_repeat_dom_sf"/>
</dbReference>
<name>C5KHE2_PERM5</name>
<feature type="compositionally biased region" description="Polar residues" evidence="10">
    <location>
        <begin position="73"/>
        <end position="91"/>
    </location>
</feature>
<feature type="region of interest" description="Disordered" evidence="10">
    <location>
        <begin position="71"/>
        <end position="100"/>
    </location>
</feature>
<dbReference type="GO" id="GO:0033186">
    <property type="term" value="C:CAF-1 complex"/>
    <property type="evidence" value="ECO:0007669"/>
    <property type="project" value="TreeGrafter"/>
</dbReference>
<dbReference type="Gene3D" id="2.130.10.10">
    <property type="entry name" value="YVTN repeat-like/Quinoprotein amine dehydrogenase"/>
    <property type="match status" value="2"/>
</dbReference>
<dbReference type="Proteomes" id="UP000007800">
    <property type="component" value="Unassembled WGS sequence"/>
</dbReference>
<evidence type="ECO:0000256" key="10">
    <source>
        <dbReference type="SAM" id="MobiDB-lite"/>
    </source>
</evidence>
<comment type="similarity">
    <text evidence="2">Belongs to the WD repeat HIR1 family.</text>
</comment>
<dbReference type="GO" id="GO:0006334">
    <property type="term" value="P:nucleosome assembly"/>
    <property type="evidence" value="ECO:0007669"/>
    <property type="project" value="TreeGrafter"/>
</dbReference>
<evidence type="ECO:0000256" key="8">
    <source>
        <dbReference type="ARBA" id="ARBA00023242"/>
    </source>
</evidence>
<dbReference type="InterPro" id="IPR015943">
    <property type="entry name" value="WD40/YVTN_repeat-like_dom_sf"/>
</dbReference>
<keyword evidence="4" id="KW-0677">Repeat</keyword>
<evidence type="ECO:0000256" key="2">
    <source>
        <dbReference type="ARBA" id="ARBA00007306"/>
    </source>
</evidence>
<reference evidence="12 13" key="1">
    <citation type="submission" date="2008-07" db="EMBL/GenBank/DDBJ databases">
        <authorList>
            <person name="El-Sayed N."/>
            <person name="Caler E."/>
            <person name="Inman J."/>
            <person name="Amedeo P."/>
            <person name="Hass B."/>
            <person name="Wortman J."/>
        </authorList>
    </citation>
    <scope>NUCLEOTIDE SEQUENCE [LARGE SCALE GENOMIC DNA]</scope>
    <source>
        <strain evidence="13">ATCC 50983 / TXsc</strain>
    </source>
</reference>
<dbReference type="PROSITE" id="PS50294">
    <property type="entry name" value="WD_REPEATS_REGION"/>
    <property type="match status" value="1"/>
</dbReference>
<keyword evidence="13" id="KW-1185">Reference proteome</keyword>
<evidence type="ECO:0000256" key="9">
    <source>
        <dbReference type="PROSITE-ProRule" id="PRU00221"/>
    </source>
</evidence>
<feature type="repeat" description="WD" evidence="9">
    <location>
        <begin position="215"/>
        <end position="246"/>
    </location>
</feature>
<protein>
    <recommendedName>
        <fullName evidence="11">CAF1B/HIR1 beta-propeller domain-containing protein</fullName>
    </recommendedName>
</protein>
<sequence>MRLYPQQLFFHGLGSKPEYVFTIDFWHRSPSPSNEAEPGEAKSDDDEGEIICATGGADTVVRLWKVVKGGSATGSSSTVNANSQGSPNSSRPAEKDGIDTPMTVSTRDPHLVMHAELSGSHSHGCVTCVRFAPPITGEPPVLASAGDDGRVVFWVYSESPLTGEMQWMAQARALNCLDEVSGIAWSPNARQLAVCLHRELCVVWDVATAKQIQRLDGHTSRVLGVAWDPRDRYICTTSADRTCRVWARNKRKSFYPKAVVRTYDAKVMAKEADNVNEALEPGTEDSVPASLAERTVREKIFINDSHYAHDATAHFFRRPSFSPDGRLLLVPGCLTPHGDYGCLVLARGDGFSNPAAIINSGSVSPTVCSRFFPSPVRSSDQSSHYVFSVGTAAAQLVLYDTTVFSKGGPRRLPRTAGSDLHCTSIVDLAFDHTGQFLAVAGSDGYVTLCSLDETDLGGSPCMPKTAEEDAAVAPASLEAPLISTQKNAESSIAPIQPTAKSALPTLEIVCAADQPPTVFAAAAKFIRSEAPKLISSLEGGTIVCSPVKRSSTTARTEPPGVGVAKKSRRKITPTLVKTPTKVVDARLRAEVKSPVLQLVRIELEPDAKEELQRLRDNLPCPISVATTVDGSGSGDIDPR</sequence>
<dbReference type="InterPro" id="IPR001680">
    <property type="entry name" value="WD40_rpt"/>
</dbReference>
<evidence type="ECO:0000256" key="6">
    <source>
        <dbReference type="ARBA" id="ARBA00022853"/>
    </source>
</evidence>
<dbReference type="PANTHER" id="PTHR15271:SF4">
    <property type="entry name" value="CHROMATIN ASSEMBLY FACTOR 1 SUBUNIT B"/>
    <property type="match status" value="1"/>
</dbReference>
<dbReference type="GO" id="GO:0006335">
    <property type="term" value="P:DNA replication-dependent chromatin assembly"/>
    <property type="evidence" value="ECO:0007669"/>
    <property type="project" value="InterPro"/>
</dbReference>
<dbReference type="RefSeq" id="XP_002784208.1">
    <property type="nucleotide sequence ID" value="XM_002784162.1"/>
</dbReference>
<feature type="domain" description="CAF1B/HIR1 beta-propeller" evidence="11">
    <location>
        <begin position="123"/>
        <end position="456"/>
    </location>
</feature>
<dbReference type="PROSITE" id="PS50082">
    <property type="entry name" value="WD_REPEATS_2"/>
    <property type="match status" value="1"/>
</dbReference>
<dbReference type="PANTHER" id="PTHR15271">
    <property type="entry name" value="CHROMATIN ASSEMBLY FACTOR 1 SUBUNIT B"/>
    <property type="match status" value="1"/>
</dbReference>
<evidence type="ECO:0000259" key="11">
    <source>
        <dbReference type="Pfam" id="PF24105"/>
    </source>
</evidence>
<evidence type="ECO:0000313" key="12">
    <source>
        <dbReference type="EMBL" id="EER16004.1"/>
    </source>
</evidence>
<dbReference type="GO" id="GO:0005634">
    <property type="term" value="C:nucleus"/>
    <property type="evidence" value="ECO:0007669"/>
    <property type="project" value="UniProtKB-SubCell"/>
</dbReference>
<keyword evidence="3 9" id="KW-0853">WD repeat</keyword>
<evidence type="ECO:0000256" key="3">
    <source>
        <dbReference type="ARBA" id="ARBA00022574"/>
    </source>
</evidence>
<proteinExistence type="inferred from homology"/>
<dbReference type="InParanoid" id="C5KHE2"/>
<dbReference type="GO" id="GO:0006281">
    <property type="term" value="P:DNA repair"/>
    <property type="evidence" value="ECO:0007669"/>
    <property type="project" value="UniProtKB-KW"/>
</dbReference>
<dbReference type="OrthoDB" id="538223at2759"/>
<evidence type="ECO:0000256" key="1">
    <source>
        <dbReference type="ARBA" id="ARBA00004123"/>
    </source>
</evidence>
<dbReference type="GeneID" id="9060916"/>
<keyword evidence="7" id="KW-0234">DNA repair</keyword>
<evidence type="ECO:0000313" key="13">
    <source>
        <dbReference type="Proteomes" id="UP000007800"/>
    </source>
</evidence>
<dbReference type="InterPro" id="IPR055410">
    <property type="entry name" value="Beta-prop_CAF1B_HIR1"/>
</dbReference>
<dbReference type="InterPro" id="IPR045145">
    <property type="entry name" value="PTHR15271"/>
</dbReference>
<evidence type="ECO:0000256" key="4">
    <source>
        <dbReference type="ARBA" id="ARBA00022737"/>
    </source>
</evidence>
<dbReference type="Pfam" id="PF24105">
    <property type="entry name" value="Beta-prop_CAF1B_HIR1"/>
    <property type="match status" value="1"/>
</dbReference>
<evidence type="ECO:0000256" key="5">
    <source>
        <dbReference type="ARBA" id="ARBA00022763"/>
    </source>
</evidence>
<dbReference type="EMBL" id="GG673069">
    <property type="protein sequence ID" value="EER16004.1"/>
    <property type="molecule type" value="Genomic_DNA"/>
</dbReference>
<dbReference type="AlphaFoldDB" id="C5KHE2"/>
<gene>
    <name evidence="12" type="ORF">Pmar_PMAR003467</name>
</gene>
<keyword evidence="6" id="KW-0156">Chromatin regulator</keyword>
<dbReference type="SUPFAM" id="SSF50978">
    <property type="entry name" value="WD40 repeat-like"/>
    <property type="match status" value="1"/>
</dbReference>
<evidence type="ECO:0000256" key="7">
    <source>
        <dbReference type="ARBA" id="ARBA00023204"/>
    </source>
</evidence>
<organism evidence="13">
    <name type="scientific">Perkinsus marinus (strain ATCC 50983 / TXsc)</name>
    <dbReference type="NCBI Taxonomy" id="423536"/>
    <lineage>
        <taxon>Eukaryota</taxon>
        <taxon>Sar</taxon>
        <taxon>Alveolata</taxon>
        <taxon>Perkinsozoa</taxon>
        <taxon>Perkinsea</taxon>
        <taxon>Perkinsida</taxon>
        <taxon>Perkinsidae</taxon>
        <taxon>Perkinsus</taxon>
    </lineage>
</organism>
<accession>C5KHE2</accession>
<keyword evidence="5" id="KW-0227">DNA damage</keyword>
<comment type="subcellular location">
    <subcellularLocation>
        <location evidence="1">Nucleus</location>
    </subcellularLocation>
</comment>